<feature type="region of interest" description="Disordered" evidence="1">
    <location>
        <begin position="46"/>
        <end position="88"/>
    </location>
</feature>
<dbReference type="RefSeq" id="XP_070856725.1">
    <property type="nucleotide sequence ID" value="XM_071001211.1"/>
</dbReference>
<gene>
    <name evidence="2" type="ORF">HOO65_070007</name>
</gene>
<dbReference type="InterPro" id="IPR011009">
    <property type="entry name" value="Kinase-like_dom_sf"/>
</dbReference>
<feature type="region of interest" description="Disordered" evidence="1">
    <location>
        <begin position="806"/>
        <end position="825"/>
    </location>
</feature>
<name>A0ABR4MB80_9PEZI</name>
<keyword evidence="3" id="KW-1185">Reference proteome</keyword>
<proteinExistence type="predicted"/>
<reference evidence="2 3" key="1">
    <citation type="submission" date="2020-05" db="EMBL/GenBank/DDBJ databases">
        <title>Ceratocystis lukuohia genome.</title>
        <authorList>
            <person name="Harrington T.C."/>
            <person name="Kim K."/>
            <person name="Mayers C.G."/>
        </authorList>
    </citation>
    <scope>NUCLEOTIDE SEQUENCE [LARGE SCALE GENOMIC DNA]</scope>
    <source>
        <strain evidence="2 3">C4212</strain>
    </source>
</reference>
<organism evidence="2 3">
    <name type="scientific">Ceratocystis lukuohia</name>
    <dbReference type="NCBI Taxonomy" id="2019550"/>
    <lineage>
        <taxon>Eukaryota</taxon>
        <taxon>Fungi</taxon>
        <taxon>Dikarya</taxon>
        <taxon>Ascomycota</taxon>
        <taxon>Pezizomycotina</taxon>
        <taxon>Sordariomycetes</taxon>
        <taxon>Hypocreomycetidae</taxon>
        <taxon>Microascales</taxon>
        <taxon>Ceratocystidaceae</taxon>
        <taxon>Ceratocystis</taxon>
    </lineage>
</organism>
<evidence type="ECO:0000313" key="2">
    <source>
        <dbReference type="EMBL" id="KAL2885545.1"/>
    </source>
</evidence>
<dbReference type="SUPFAM" id="SSF56112">
    <property type="entry name" value="Protein kinase-like (PK-like)"/>
    <property type="match status" value="1"/>
</dbReference>
<sequence length="825" mass="91336">MENLDLTNIEALTAALVEAKALIDEKDSKLVEAKALIDEKDSKLVEAKAHADAETTRADAEKKRANAETTRADAEKKRADAEKKRADAATAKQSLHAHIYHLYAHCFQTLRVRQKGPETTAASSTSVLGRTCPRKLLPWNEFPELHQQKFTDLSNAFGDKLLLPPLSRASAVQEMAQEVTHASEIESSLFCSLVIEFPVAKIASTWRQIVSEEVEKVEFHPNTAYIKKICEQVHEYNMQGSDDENSPDEFLDLSSIRADIPEPVTVVSAFASCGRRPSLDISNAGRNLKWPATSPPDPDRMQPIKMRSPERRINPDGTFLRRVNESPNVKNLLVIEHKPAHVFTPDLLCSALKDIVDSGSRIFTESIDPGASSPASGKIENLKNQEHPPSSQLVAKALVQTYNYMVTLGLSYGYLSTGQATILLHINYKEPSELYFHLCVHQKDVSDIPRHGLDDSPAQDSEISSALENGIKNTPYAMVMTMIQLAFNSTNLSVQQIASIQNRLPRFHGSKKPPSDPSSGSGKGNESGNTGSSSLRNPYPQFPPPDGRSSSQHEHDPSKKKQAVHVDSYTNSSTCRLPRPEYCSQRCLLGLANGGYLDQSCPNVNLHCKEPSFESSSASVHKKHQISLSQLVDIVKAQLDTNLDSDCEVQPNKSGLLGILVKLTAHPYGYTFVGKGMLNLALPFIRHELKVYYQLRPVQGEVVPVCLGHVSMQQTLNYGFQPIRQMLLLSYAGEPVMEMDYGVVNNLESRLLALGVVHGDVREANVTHDAQSGRTMLIDFHRSQIIKCPPDSWRIGYYEDAAVQKTNSGNSWDNGRPVKRVHLET</sequence>
<dbReference type="EMBL" id="JABSNW010000007">
    <property type="protein sequence ID" value="KAL2885545.1"/>
    <property type="molecule type" value="Genomic_DNA"/>
</dbReference>
<protein>
    <recommendedName>
        <fullName evidence="4">Metalloprotease m41 ftsh</fullName>
    </recommendedName>
</protein>
<evidence type="ECO:0000256" key="1">
    <source>
        <dbReference type="SAM" id="MobiDB-lite"/>
    </source>
</evidence>
<feature type="region of interest" description="Disordered" evidence="1">
    <location>
        <begin position="366"/>
        <end position="387"/>
    </location>
</feature>
<dbReference type="Proteomes" id="UP001610728">
    <property type="component" value="Unassembled WGS sequence"/>
</dbReference>
<feature type="compositionally biased region" description="Low complexity" evidence="1">
    <location>
        <begin position="517"/>
        <end position="534"/>
    </location>
</feature>
<evidence type="ECO:0000313" key="3">
    <source>
        <dbReference type="Proteomes" id="UP001610728"/>
    </source>
</evidence>
<comment type="caution">
    <text evidence="2">The sequence shown here is derived from an EMBL/GenBank/DDBJ whole genome shotgun (WGS) entry which is preliminary data.</text>
</comment>
<dbReference type="GeneID" id="98120112"/>
<feature type="region of interest" description="Disordered" evidence="1">
    <location>
        <begin position="284"/>
        <end position="304"/>
    </location>
</feature>
<evidence type="ECO:0008006" key="4">
    <source>
        <dbReference type="Google" id="ProtNLM"/>
    </source>
</evidence>
<feature type="region of interest" description="Disordered" evidence="1">
    <location>
        <begin position="505"/>
        <end position="573"/>
    </location>
</feature>
<accession>A0ABR4MB80</accession>
<feature type="compositionally biased region" description="Basic and acidic residues" evidence="1">
    <location>
        <begin position="46"/>
        <end position="87"/>
    </location>
</feature>